<dbReference type="AlphaFoldDB" id="A0A833LZ71"/>
<feature type="chain" id="PRO_5032548331" description="FAD/FMN-containing dehydrogenase" evidence="1">
    <location>
        <begin position="30"/>
        <end position="167"/>
    </location>
</feature>
<keyword evidence="1" id="KW-0732">Signal</keyword>
<comment type="caution">
    <text evidence="2">The sequence shown here is derived from an EMBL/GenBank/DDBJ whole genome shotgun (WGS) entry which is preliminary data.</text>
</comment>
<accession>A0A833LZ71</accession>
<evidence type="ECO:0000256" key="1">
    <source>
        <dbReference type="SAM" id="SignalP"/>
    </source>
</evidence>
<gene>
    <name evidence="2" type="ORF">F9K24_07455</name>
</gene>
<evidence type="ECO:0008006" key="4">
    <source>
        <dbReference type="Google" id="ProtNLM"/>
    </source>
</evidence>
<proteinExistence type="predicted"/>
<reference evidence="2 3" key="1">
    <citation type="submission" date="2019-10" db="EMBL/GenBank/DDBJ databases">
        <title>Extracellular Electron Transfer in a Candidatus Methanoperedens spp. Enrichment Culture.</title>
        <authorList>
            <person name="Berger S."/>
            <person name="Rangel Shaw D."/>
            <person name="Berben T."/>
            <person name="In 'T Zandt M."/>
            <person name="Frank J."/>
            <person name="Reimann J."/>
            <person name="Jetten M.S.M."/>
            <person name="Welte C.U."/>
        </authorList>
    </citation>
    <scope>NUCLEOTIDE SEQUENCE [LARGE SCALE GENOMIC DNA]</scope>
    <source>
        <strain evidence="2">SB12</strain>
    </source>
</reference>
<dbReference type="Proteomes" id="UP000460298">
    <property type="component" value="Unassembled WGS sequence"/>
</dbReference>
<name>A0A833LZ71_9LEPT</name>
<feature type="signal peptide" evidence="1">
    <location>
        <begin position="1"/>
        <end position="29"/>
    </location>
</feature>
<protein>
    <recommendedName>
        <fullName evidence="4">FAD/FMN-containing dehydrogenase</fullName>
    </recommendedName>
</protein>
<evidence type="ECO:0000313" key="3">
    <source>
        <dbReference type="Proteomes" id="UP000460298"/>
    </source>
</evidence>
<dbReference type="EMBL" id="WBUI01000005">
    <property type="protein sequence ID" value="KAB2933670.1"/>
    <property type="molecule type" value="Genomic_DNA"/>
</dbReference>
<organism evidence="2 3">
    <name type="scientific">Leptonema illini</name>
    <dbReference type="NCBI Taxonomy" id="183"/>
    <lineage>
        <taxon>Bacteria</taxon>
        <taxon>Pseudomonadati</taxon>
        <taxon>Spirochaetota</taxon>
        <taxon>Spirochaetia</taxon>
        <taxon>Leptospirales</taxon>
        <taxon>Leptospiraceae</taxon>
        <taxon>Leptonema</taxon>
    </lineage>
</organism>
<evidence type="ECO:0000313" key="2">
    <source>
        <dbReference type="EMBL" id="KAB2933670.1"/>
    </source>
</evidence>
<sequence>MKQKTKSVRISVNSLLLALALALPGVLSAEVLGPGHTLSDLEFKDQHDRSHRLSENLRFLIFSADMDGGKLMHAWMNERNDDFLTAQNIALLADVHRMPYLISKTIAMPRMRGYTYSLLLIQDEGRGNIYPQQPKAVTILVLKKLTVQSVHHASTVAELQAILDRNR</sequence>